<dbReference type="Proteomes" id="UP000003490">
    <property type="component" value="Unassembled WGS sequence"/>
</dbReference>
<name>A7VRZ4_9FIRM</name>
<accession>A7VRZ4</accession>
<evidence type="ECO:0000313" key="2">
    <source>
        <dbReference type="Proteomes" id="UP000003490"/>
    </source>
</evidence>
<sequence>MSTSRLNKSRIKTFTYYTKIDFIFSKIKSLFFKDSALLAYAA</sequence>
<gene>
    <name evidence="1" type="ORF">CLOLEP_01331</name>
</gene>
<organism evidence="1 2">
    <name type="scientific">[Clostridium] leptum DSM 753</name>
    <dbReference type="NCBI Taxonomy" id="428125"/>
    <lineage>
        <taxon>Bacteria</taxon>
        <taxon>Bacillati</taxon>
        <taxon>Bacillota</taxon>
        <taxon>Clostridia</taxon>
        <taxon>Eubacteriales</taxon>
        <taxon>Oscillospiraceae</taxon>
        <taxon>Oscillospiraceae incertae sedis</taxon>
    </lineage>
</organism>
<dbReference type="AlphaFoldDB" id="A7VRZ4"/>
<reference evidence="1 2" key="2">
    <citation type="submission" date="2007-08" db="EMBL/GenBank/DDBJ databases">
        <authorList>
            <person name="Fulton L."/>
            <person name="Clifton S."/>
            <person name="Fulton B."/>
            <person name="Xu J."/>
            <person name="Minx P."/>
            <person name="Pepin K.H."/>
            <person name="Johnson M."/>
            <person name="Thiruvilangam P."/>
            <person name="Bhonagiri V."/>
            <person name="Nash W.E."/>
            <person name="Wang C."/>
            <person name="Mardis E.R."/>
            <person name="Wilson R.K."/>
        </authorList>
    </citation>
    <scope>NUCLEOTIDE SEQUENCE [LARGE SCALE GENOMIC DNA]</scope>
    <source>
        <strain evidence="1 2">DSM 753</strain>
    </source>
</reference>
<dbReference type="EMBL" id="ABCB02000017">
    <property type="protein sequence ID" value="EDO61824.1"/>
    <property type="molecule type" value="Genomic_DNA"/>
</dbReference>
<proteinExistence type="predicted"/>
<dbReference type="HOGENOM" id="CLU_3249547_0_0_9"/>
<evidence type="ECO:0000313" key="1">
    <source>
        <dbReference type="EMBL" id="EDO61824.1"/>
    </source>
</evidence>
<comment type="caution">
    <text evidence="1">The sequence shown here is derived from an EMBL/GenBank/DDBJ whole genome shotgun (WGS) entry which is preliminary data.</text>
</comment>
<reference evidence="1 2" key="1">
    <citation type="submission" date="2007-08" db="EMBL/GenBank/DDBJ databases">
        <title>Draft genome sequence of Clostridium leptum (DSM 753).</title>
        <authorList>
            <person name="Sudarsanam P."/>
            <person name="Ley R."/>
            <person name="Guruge J."/>
            <person name="Turnbaugh P.J."/>
            <person name="Mahowald M."/>
            <person name="Liep D."/>
            <person name="Gordon J."/>
        </authorList>
    </citation>
    <scope>NUCLEOTIDE SEQUENCE [LARGE SCALE GENOMIC DNA]</scope>
    <source>
        <strain evidence="1 2">DSM 753</strain>
    </source>
</reference>
<protein>
    <submittedName>
        <fullName evidence="1">Uncharacterized protein</fullName>
    </submittedName>
</protein>